<dbReference type="GO" id="GO:0006015">
    <property type="term" value="P:5-phosphoribose 1-diphosphate biosynthetic process"/>
    <property type="evidence" value="ECO:0007669"/>
    <property type="project" value="UniProtKB-UniRule"/>
</dbReference>
<name>Q222Z5_ALBFT</name>
<keyword evidence="4 6" id="KW-0547">Nucleotide-binding</keyword>
<dbReference type="Proteomes" id="UP000008332">
    <property type="component" value="Chromosome"/>
</dbReference>
<dbReference type="InterPro" id="IPR008145">
    <property type="entry name" value="GK/Ca_channel_bsu"/>
</dbReference>
<evidence type="ECO:0000256" key="4">
    <source>
        <dbReference type="ARBA" id="ARBA00022741"/>
    </source>
</evidence>
<dbReference type="RefSeq" id="WP_011462481.1">
    <property type="nucleotide sequence ID" value="NC_007908.1"/>
</dbReference>
<comment type="function">
    <text evidence="6">Catalyzes the phosphorylation of ribose 1,5-bisphosphate to 5-phospho-D-ribosyl alpha-1-diphosphate (PRPP).</text>
</comment>
<dbReference type="EC" id="2.7.4.23" evidence="6"/>
<evidence type="ECO:0000256" key="1">
    <source>
        <dbReference type="ARBA" id="ARBA00000373"/>
    </source>
</evidence>
<reference evidence="9" key="1">
    <citation type="submission" date="2006-02" db="EMBL/GenBank/DDBJ databases">
        <title>Complete sequence of chromosome of Rhodoferax ferrireducens DSM 15236.</title>
        <authorList>
            <person name="Copeland A."/>
            <person name="Lucas S."/>
            <person name="Lapidus A."/>
            <person name="Barry K."/>
            <person name="Detter J.C."/>
            <person name="Glavina del Rio T."/>
            <person name="Hammon N."/>
            <person name="Israni S."/>
            <person name="Pitluck S."/>
            <person name="Brettin T."/>
            <person name="Bruce D."/>
            <person name="Han C."/>
            <person name="Tapia R."/>
            <person name="Gilna P."/>
            <person name="Kiss H."/>
            <person name="Schmutz J."/>
            <person name="Larimer F."/>
            <person name="Land M."/>
            <person name="Kyrpides N."/>
            <person name="Ivanova N."/>
            <person name="Richardson P."/>
        </authorList>
    </citation>
    <scope>NUCLEOTIDE SEQUENCE [LARGE SCALE GENOMIC DNA]</scope>
    <source>
        <strain evidence="9">ATCC BAA-621 / DSM 15236 / T118</strain>
    </source>
</reference>
<feature type="domain" description="Guanylate kinase/L-type calcium channel beta subunit" evidence="7">
    <location>
        <begin position="2"/>
        <end position="179"/>
    </location>
</feature>
<gene>
    <name evidence="6" type="primary">phnN</name>
    <name evidence="8" type="ordered locus">Rfer_0148</name>
</gene>
<dbReference type="HOGENOM" id="CLU_102477_0_0_4"/>
<dbReference type="AlphaFoldDB" id="Q222Z5"/>
<dbReference type="InterPro" id="IPR012699">
    <property type="entry name" value="PhnN"/>
</dbReference>
<dbReference type="eggNOG" id="COG3709">
    <property type="taxonomic scope" value="Bacteria"/>
</dbReference>
<proteinExistence type="inferred from homology"/>
<keyword evidence="8" id="KW-0418">Kinase</keyword>
<evidence type="ECO:0000259" key="7">
    <source>
        <dbReference type="SMART" id="SM00072"/>
    </source>
</evidence>
<dbReference type="STRING" id="338969.Rfer_0148"/>
<dbReference type="GO" id="GO:0019634">
    <property type="term" value="P:organic phosphonate metabolic process"/>
    <property type="evidence" value="ECO:0007669"/>
    <property type="project" value="UniProtKB-UniRule"/>
</dbReference>
<dbReference type="GO" id="GO:0005524">
    <property type="term" value="F:ATP binding"/>
    <property type="evidence" value="ECO:0007669"/>
    <property type="project" value="UniProtKB-KW"/>
</dbReference>
<dbReference type="SUPFAM" id="SSF52540">
    <property type="entry name" value="P-loop containing nucleoside triphosphate hydrolases"/>
    <property type="match status" value="1"/>
</dbReference>
<evidence type="ECO:0000256" key="3">
    <source>
        <dbReference type="ARBA" id="ARBA00022679"/>
    </source>
</evidence>
<dbReference type="Gene3D" id="3.40.50.300">
    <property type="entry name" value="P-loop containing nucleotide triphosphate hydrolases"/>
    <property type="match status" value="1"/>
</dbReference>
<dbReference type="KEGG" id="rfr:Rfer_0148"/>
<comment type="similarity">
    <text evidence="6">Belongs to the ribose 1,5-bisphosphokinase family.</text>
</comment>
<organism evidence="8 9">
    <name type="scientific">Albidiferax ferrireducens (strain ATCC BAA-621 / DSM 15236 / T118)</name>
    <name type="common">Rhodoferax ferrireducens</name>
    <dbReference type="NCBI Taxonomy" id="338969"/>
    <lineage>
        <taxon>Bacteria</taxon>
        <taxon>Pseudomonadati</taxon>
        <taxon>Pseudomonadota</taxon>
        <taxon>Betaproteobacteria</taxon>
        <taxon>Burkholderiales</taxon>
        <taxon>Comamonadaceae</taxon>
        <taxon>Rhodoferax</taxon>
    </lineage>
</organism>
<dbReference type="SMART" id="SM00072">
    <property type="entry name" value="GuKc"/>
    <property type="match status" value="1"/>
</dbReference>
<protein>
    <recommendedName>
        <fullName evidence="6">Ribose 1,5-bisphosphate phosphokinase PhnN</fullName>
        <ecNumber evidence="6">2.7.4.23</ecNumber>
    </recommendedName>
    <alternativeName>
        <fullName evidence="6">Ribose 1,5-bisphosphokinase</fullName>
    </alternativeName>
</protein>
<evidence type="ECO:0000256" key="5">
    <source>
        <dbReference type="ARBA" id="ARBA00022840"/>
    </source>
</evidence>
<dbReference type="UniPathway" id="UPA00087">
    <property type="reaction ID" value="UER00175"/>
</dbReference>
<evidence type="ECO:0000313" key="9">
    <source>
        <dbReference type="Proteomes" id="UP000008332"/>
    </source>
</evidence>
<keyword evidence="9" id="KW-1185">Reference proteome</keyword>
<evidence type="ECO:0000256" key="2">
    <source>
        <dbReference type="ARBA" id="ARBA00005069"/>
    </source>
</evidence>
<feature type="binding site" evidence="6">
    <location>
        <begin position="10"/>
        <end position="17"/>
    </location>
    <ligand>
        <name>ATP</name>
        <dbReference type="ChEBI" id="CHEBI:30616"/>
    </ligand>
</feature>
<accession>Q222Z5</accession>
<dbReference type="HAMAP" id="MF_00836">
    <property type="entry name" value="PhnN"/>
    <property type="match status" value="1"/>
</dbReference>
<evidence type="ECO:0000256" key="6">
    <source>
        <dbReference type="HAMAP-Rule" id="MF_00836"/>
    </source>
</evidence>
<evidence type="ECO:0000313" key="8">
    <source>
        <dbReference type="EMBL" id="ABD67908.1"/>
    </source>
</evidence>
<keyword evidence="5 6" id="KW-0067">ATP-binding</keyword>
<comment type="catalytic activity">
    <reaction evidence="1 6">
        <text>alpha-D-ribose 1,5-bisphosphate + ATP = 5-phospho-alpha-D-ribose 1-diphosphate + ADP</text>
        <dbReference type="Rhea" id="RHEA:20109"/>
        <dbReference type="ChEBI" id="CHEBI:30616"/>
        <dbReference type="ChEBI" id="CHEBI:58017"/>
        <dbReference type="ChEBI" id="CHEBI:68688"/>
        <dbReference type="ChEBI" id="CHEBI:456216"/>
        <dbReference type="EC" id="2.7.4.23"/>
    </reaction>
</comment>
<dbReference type="OrthoDB" id="341217at2"/>
<sequence>MSGLWVFVCGPSGAGKDSVMGWAATQLAARQDIVFARRMVTRPALPGSDHDPVTVRQFEHSMAAGGLVWRWEAHGFHYGIEARYAAQVAAGKIVVVNGSRAHASGLDATAQVRVVQIVADAAQLASRLEQRGRDAPHEVSRRLARNALFKDLRADHTILNQGALADAGRQLVDYLVAGALSSAWR</sequence>
<keyword evidence="3 6" id="KW-0808">Transferase</keyword>
<dbReference type="GO" id="GO:0033863">
    <property type="term" value="F:ribose 1,5-bisphosphate phosphokinase activity"/>
    <property type="evidence" value="ECO:0007669"/>
    <property type="project" value="UniProtKB-UniRule"/>
</dbReference>
<dbReference type="InterPro" id="IPR027417">
    <property type="entry name" value="P-loop_NTPase"/>
</dbReference>
<comment type="pathway">
    <text evidence="2 6">Metabolic intermediate biosynthesis; 5-phospho-alpha-D-ribose 1-diphosphate biosynthesis; 5-phospho-alpha-D-ribose 1-diphosphate from D-ribose 5-phosphate (route II): step 3/3.</text>
</comment>
<dbReference type="EMBL" id="CP000267">
    <property type="protein sequence ID" value="ABD67908.1"/>
    <property type="molecule type" value="Genomic_DNA"/>
</dbReference>